<evidence type="ECO:0000256" key="2">
    <source>
        <dbReference type="SAM" id="Phobius"/>
    </source>
</evidence>
<feature type="compositionally biased region" description="Low complexity" evidence="1">
    <location>
        <begin position="513"/>
        <end position="531"/>
    </location>
</feature>
<feature type="compositionally biased region" description="Low complexity" evidence="1">
    <location>
        <begin position="495"/>
        <end position="506"/>
    </location>
</feature>
<proteinExistence type="predicted"/>
<feature type="compositionally biased region" description="Acidic residues" evidence="1">
    <location>
        <begin position="588"/>
        <end position="597"/>
    </location>
</feature>
<protein>
    <submittedName>
        <fullName evidence="4">Glycoside hydrolase family 76 protein</fullName>
    </submittedName>
</protein>
<dbReference type="InterPro" id="IPR008928">
    <property type="entry name" value="6-hairpin_glycosidase_sf"/>
</dbReference>
<feature type="transmembrane region" description="Helical" evidence="2">
    <location>
        <begin position="446"/>
        <end position="467"/>
    </location>
</feature>
<feature type="signal peptide" evidence="3">
    <location>
        <begin position="1"/>
        <end position="18"/>
    </location>
</feature>
<name>A0A8H6SRJ9_9AGAR</name>
<sequence length="597" mass="61855">MLPLALLAFSLVVVMVEGASIASATWRKPTFANVNGARTHQAFAALFQAVAVFRPNQVYVGPPYEQLAHVLGQMAEQEVVGNTTTYQEPIVGFMGDALRVRAAFGNTGVDFALAWGYSAARAHFTLNNAQLLGYAVQCWEWANTYTISPGTNRLASKAPSISTSCATGPLTGGTFATSTLSSPTLSARATGYFALLSAMLAQATSNTTYLDAAVASVSFIRTHLWDAPRGLPMAALAADSCAVTDTSLQSNNAALLVEALSVLSVITGGDARVGGLLDGLVTKVLEYDGWQTAQGILASGDTKVGDGLLVRALTWAYLYNATNSGNRGYIHDYVAVQYNAVTDLATYNLTAPPVNSTNPASNLYAAQWTGPPPAPGTNVSFANQTNAIHVLYAAAWIDFPGSPVPPPLAASLRLGEGVLTFGAGTSGDKDGNTGAHQSKAASHTGAITGGIVGAVAALAALCALLLVCHHRRRAARRGPRDSGPAVPRPTPPSPTSAGATGPSTASLHSRGYSQTTTSLTTPSSASATLSLGGYQDMNQRPVSGSTSKSGGSADVTVPLVPVRRREAGEPRQQLTQAQQRRGVSFGGDFDDPPPEYA</sequence>
<dbReference type="GO" id="GO:0005975">
    <property type="term" value="P:carbohydrate metabolic process"/>
    <property type="evidence" value="ECO:0007669"/>
    <property type="project" value="InterPro"/>
</dbReference>
<dbReference type="SUPFAM" id="SSF48208">
    <property type="entry name" value="Six-hairpin glycosidases"/>
    <property type="match status" value="1"/>
</dbReference>
<feature type="compositionally biased region" description="Polar residues" evidence="1">
    <location>
        <begin position="536"/>
        <end position="550"/>
    </location>
</feature>
<dbReference type="OrthoDB" id="2997393at2759"/>
<keyword evidence="2" id="KW-0472">Membrane</keyword>
<keyword evidence="5" id="KW-1185">Reference proteome</keyword>
<feature type="region of interest" description="Disordered" evidence="1">
    <location>
        <begin position="474"/>
        <end position="597"/>
    </location>
</feature>
<evidence type="ECO:0000256" key="3">
    <source>
        <dbReference type="SAM" id="SignalP"/>
    </source>
</evidence>
<keyword evidence="2" id="KW-1133">Transmembrane helix</keyword>
<evidence type="ECO:0000256" key="1">
    <source>
        <dbReference type="SAM" id="MobiDB-lite"/>
    </source>
</evidence>
<comment type="caution">
    <text evidence="4">The sequence shown here is derived from an EMBL/GenBank/DDBJ whole genome shotgun (WGS) entry which is preliminary data.</text>
</comment>
<gene>
    <name evidence="4" type="ORF">MIND_00643000</name>
</gene>
<feature type="compositionally biased region" description="Polar residues" evidence="1">
    <location>
        <begin position="572"/>
        <end position="581"/>
    </location>
</feature>
<keyword evidence="3" id="KW-0732">Signal</keyword>
<feature type="chain" id="PRO_5034656428" evidence="3">
    <location>
        <begin position="19"/>
        <end position="597"/>
    </location>
</feature>
<dbReference type="RefSeq" id="XP_037221086.1">
    <property type="nucleotide sequence ID" value="XM_037363165.1"/>
</dbReference>
<dbReference type="AlphaFoldDB" id="A0A8H6SRJ9"/>
<keyword evidence="4" id="KW-0378">Hydrolase</keyword>
<dbReference type="Proteomes" id="UP000636479">
    <property type="component" value="Unassembled WGS sequence"/>
</dbReference>
<dbReference type="EMBL" id="JACAZF010000005">
    <property type="protein sequence ID" value="KAF7304114.1"/>
    <property type="molecule type" value="Genomic_DNA"/>
</dbReference>
<dbReference type="Gene3D" id="1.50.10.20">
    <property type="match status" value="1"/>
</dbReference>
<organism evidence="4 5">
    <name type="scientific">Mycena indigotica</name>
    <dbReference type="NCBI Taxonomy" id="2126181"/>
    <lineage>
        <taxon>Eukaryota</taxon>
        <taxon>Fungi</taxon>
        <taxon>Dikarya</taxon>
        <taxon>Basidiomycota</taxon>
        <taxon>Agaricomycotina</taxon>
        <taxon>Agaricomycetes</taxon>
        <taxon>Agaricomycetidae</taxon>
        <taxon>Agaricales</taxon>
        <taxon>Marasmiineae</taxon>
        <taxon>Mycenaceae</taxon>
        <taxon>Mycena</taxon>
    </lineage>
</organism>
<evidence type="ECO:0000313" key="4">
    <source>
        <dbReference type="EMBL" id="KAF7304114.1"/>
    </source>
</evidence>
<dbReference type="GO" id="GO:0016787">
    <property type="term" value="F:hydrolase activity"/>
    <property type="evidence" value="ECO:0007669"/>
    <property type="project" value="UniProtKB-KW"/>
</dbReference>
<evidence type="ECO:0000313" key="5">
    <source>
        <dbReference type="Proteomes" id="UP000636479"/>
    </source>
</evidence>
<reference evidence="4" key="1">
    <citation type="submission" date="2020-05" db="EMBL/GenBank/DDBJ databases">
        <title>Mycena genomes resolve the evolution of fungal bioluminescence.</title>
        <authorList>
            <person name="Tsai I.J."/>
        </authorList>
    </citation>
    <scope>NUCLEOTIDE SEQUENCE</scope>
    <source>
        <strain evidence="4">171206Taipei</strain>
    </source>
</reference>
<keyword evidence="2" id="KW-0812">Transmembrane</keyword>
<dbReference type="GeneID" id="59345681"/>
<accession>A0A8H6SRJ9</accession>